<dbReference type="EMBL" id="SZWF01000014">
    <property type="protein sequence ID" value="KAA9393758.1"/>
    <property type="molecule type" value="Genomic_DNA"/>
</dbReference>
<comment type="pathway">
    <text evidence="3">Nitrogen metabolism; nitrate reduction (assimilation).</text>
</comment>
<dbReference type="InterPro" id="IPR023753">
    <property type="entry name" value="FAD/NAD-binding_dom"/>
</dbReference>
<evidence type="ECO:0000313" key="13">
    <source>
        <dbReference type="EMBL" id="KAA9393758.1"/>
    </source>
</evidence>
<keyword evidence="6" id="KW-0479">Metal-binding</keyword>
<dbReference type="InterPro" id="IPR036188">
    <property type="entry name" value="FAD/NAD-bd_sf"/>
</dbReference>
<keyword evidence="14" id="KW-1185">Reference proteome</keyword>
<dbReference type="RefSeq" id="WP_158034178.1">
    <property type="nucleotide sequence ID" value="NZ_ML708620.1"/>
</dbReference>
<comment type="similarity">
    <text evidence="4">Belongs to the nitrite and sulfite reductase 4Fe-4S domain family.</text>
</comment>
<dbReference type="Pfam" id="PF07992">
    <property type="entry name" value="Pyr_redox_2"/>
    <property type="match status" value="1"/>
</dbReference>
<feature type="region of interest" description="Disordered" evidence="10">
    <location>
        <begin position="159"/>
        <end position="187"/>
    </location>
</feature>
<accession>A0A5J5KWI5</accession>
<comment type="caution">
    <text evidence="13">The sequence shown here is derived from an EMBL/GenBank/DDBJ whole genome shotgun (WGS) entry which is preliminary data.</text>
</comment>
<proteinExistence type="inferred from homology"/>
<dbReference type="Proteomes" id="UP000325957">
    <property type="component" value="Unassembled WGS sequence"/>
</dbReference>
<evidence type="ECO:0000256" key="3">
    <source>
        <dbReference type="ARBA" id="ARBA00005096"/>
    </source>
</evidence>
<protein>
    <submittedName>
        <fullName evidence="13">NAD(P)/FAD-dependent oxidoreductase</fullName>
    </submittedName>
</protein>
<keyword evidence="8" id="KW-0408">Iron</keyword>
<dbReference type="GO" id="GO:0051536">
    <property type="term" value="F:iron-sulfur cluster binding"/>
    <property type="evidence" value="ECO:0007669"/>
    <property type="project" value="UniProtKB-KW"/>
</dbReference>
<evidence type="ECO:0000256" key="6">
    <source>
        <dbReference type="ARBA" id="ARBA00022723"/>
    </source>
</evidence>
<evidence type="ECO:0000256" key="5">
    <source>
        <dbReference type="ARBA" id="ARBA00022617"/>
    </source>
</evidence>
<organism evidence="13 14">
    <name type="scientific">Kocuria coralli</name>
    <dbReference type="NCBI Taxonomy" id="1461025"/>
    <lineage>
        <taxon>Bacteria</taxon>
        <taxon>Bacillati</taxon>
        <taxon>Actinomycetota</taxon>
        <taxon>Actinomycetes</taxon>
        <taxon>Micrococcales</taxon>
        <taxon>Micrococcaceae</taxon>
        <taxon>Kocuria</taxon>
    </lineage>
</organism>
<evidence type="ECO:0000259" key="11">
    <source>
        <dbReference type="Pfam" id="PF04324"/>
    </source>
</evidence>
<dbReference type="InterPro" id="IPR007419">
    <property type="entry name" value="BFD-like_2Fe2S-bd_dom"/>
</dbReference>
<evidence type="ECO:0000256" key="9">
    <source>
        <dbReference type="ARBA" id="ARBA00023014"/>
    </source>
</evidence>
<dbReference type="PANTHER" id="PTHR43809:SF1">
    <property type="entry name" value="NITRITE REDUCTASE (NADH) LARGE SUBUNIT"/>
    <property type="match status" value="1"/>
</dbReference>
<dbReference type="Gene3D" id="3.50.50.60">
    <property type="entry name" value="FAD/NAD(P)-binding domain"/>
    <property type="match status" value="2"/>
</dbReference>
<evidence type="ECO:0000256" key="2">
    <source>
        <dbReference type="ARBA" id="ARBA00001966"/>
    </source>
</evidence>
<dbReference type="SUPFAM" id="SSF51905">
    <property type="entry name" value="FAD/NAD(P)-binding domain"/>
    <property type="match status" value="2"/>
</dbReference>
<feature type="region of interest" description="Disordered" evidence="10">
    <location>
        <begin position="1"/>
        <end position="40"/>
    </location>
</feature>
<gene>
    <name evidence="13" type="ORF">FCK90_10040</name>
</gene>
<dbReference type="OrthoDB" id="1145at2"/>
<keyword evidence="5" id="KW-0349">Heme</keyword>
<evidence type="ECO:0000256" key="10">
    <source>
        <dbReference type="SAM" id="MobiDB-lite"/>
    </source>
</evidence>
<name>A0A5J5KWI5_9MICC</name>
<evidence type="ECO:0000313" key="14">
    <source>
        <dbReference type="Proteomes" id="UP000325957"/>
    </source>
</evidence>
<dbReference type="Gene3D" id="1.10.10.1100">
    <property type="entry name" value="BFD-like [2Fe-2S]-binding domain"/>
    <property type="match status" value="1"/>
</dbReference>
<evidence type="ECO:0000256" key="7">
    <source>
        <dbReference type="ARBA" id="ARBA00023002"/>
    </source>
</evidence>
<comment type="cofactor">
    <cofactor evidence="1">
        <name>siroheme</name>
        <dbReference type="ChEBI" id="CHEBI:60052"/>
    </cofactor>
</comment>
<dbReference type="AlphaFoldDB" id="A0A5J5KWI5"/>
<feature type="compositionally biased region" description="Low complexity" evidence="10">
    <location>
        <begin position="159"/>
        <end position="168"/>
    </location>
</feature>
<sequence length="606" mass="62886">MTDRTDVSGPGATVSSAGLPPGGSRRQDPREAGAGLEPAHGQDSVAFRARRVRARVPFDVGEHVVVVGCGPVAARFVDDVLPLVERGLLRVTVLGAEPHMAYNRILVGEYAVGRVSRESLTVADLETWRAAGVDVRLGAEVLRMDRTRRRITVRVAAAGPGEAAGENAQENDQENDGASESSSDASAGISGLSWDRVVLATGARAVRPNLRGLDPSPDGAVLPAGVTALRDLDDARHMRAVVAERGHTVVLGGGVLGVEAALAAAETAGTATLVHTGDHPLGRVLSPGTARLLAERLRQAGVRCRSARAVAVATDPGGGFTALELADGGSIPGDLLVLSCGVQARAGLAEGAGLRVLQGIVVDHELQADVEGRVFAIGDCAEVLCRDPGCEPCLQRRAGELRSAPAGMIAPGWRQAEYLAARIAAEVRALADPRLMTGPVEPMPAHEPSVLRLKAKDIDLVVLDSGLPVAGDPARRIRFTDDALCQDLHAEFADDGRLRRAVALARPRAMAQLTAAVEAGEPLRGDLTWLLSLDSQWAAPEPAAAGPADVVCRCAGVTRGVLEEAIDGGARTAEAITAATRACTGCGTCHPEIQALLAQRDASMTT</sequence>
<evidence type="ECO:0000259" key="12">
    <source>
        <dbReference type="Pfam" id="PF07992"/>
    </source>
</evidence>
<dbReference type="Pfam" id="PF04324">
    <property type="entry name" value="Fer2_BFD"/>
    <property type="match status" value="1"/>
</dbReference>
<dbReference type="PRINTS" id="PR00368">
    <property type="entry name" value="FADPNR"/>
</dbReference>
<dbReference type="InterPro" id="IPR041854">
    <property type="entry name" value="BFD-like_2Fe2S-bd_dom_sf"/>
</dbReference>
<dbReference type="PANTHER" id="PTHR43809">
    <property type="entry name" value="NITRITE REDUCTASE (NADH) LARGE SUBUNIT"/>
    <property type="match status" value="1"/>
</dbReference>
<feature type="domain" description="FAD/NAD(P)-binding" evidence="12">
    <location>
        <begin position="63"/>
        <end position="381"/>
    </location>
</feature>
<evidence type="ECO:0000256" key="1">
    <source>
        <dbReference type="ARBA" id="ARBA00001929"/>
    </source>
</evidence>
<evidence type="ECO:0000256" key="8">
    <source>
        <dbReference type="ARBA" id="ARBA00023004"/>
    </source>
</evidence>
<dbReference type="InterPro" id="IPR052034">
    <property type="entry name" value="NasD-like"/>
</dbReference>
<comment type="cofactor">
    <cofactor evidence="2">
        <name>[4Fe-4S] cluster</name>
        <dbReference type="ChEBI" id="CHEBI:49883"/>
    </cofactor>
</comment>
<keyword evidence="7" id="KW-0560">Oxidoreductase</keyword>
<evidence type="ECO:0000256" key="4">
    <source>
        <dbReference type="ARBA" id="ARBA00010429"/>
    </source>
</evidence>
<feature type="domain" description="BFD-like [2Fe-2S]-binding" evidence="11">
    <location>
        <begin position="550"/>
        <end position="598"/>
    </location>
</feature>
<dbReference type="GO" id="GO:0016491">
    <property type="term" value="F:oxidoreductase activity"/>
    <property type="evidence" value="ECO:0007669"/>
    <property type="project" value="UniProtKB-KW"/>
</dbReference>
<feature type="compositionally biased region" description="Low complexity" evidence="10">
    <location>
        <begin position="178"/>
        <end position="187"/>
    </location>
</feature>
<dbReference type="GO" id="GO:0046872">
    <property type="term" value="F:metal ion binding"/>
    <property type="evidence" value="ECO:0007669"/>
    <property type="project" value="UniProtKB-KW"/>
</dbReference>
<reference evidence="13 14" key="1">
    <citation type="submission" date="2019-05" db="EMBL/GenBank/DDBJ databases">
        <title>Kocuria coralli sp. nov., a novel actinobacterium isolated from coral reef seawater.</title>
        <authorList>
            <person name="Li J."/>
        </authorList>
    </citation>
    <scope>NUCLEOTIDE SEQUENCE [LARGE SCALE GENOMIC DNA]</scope>
    <source>
        <strain evidence="13 14">SCSIO 13007</strain>
    </source>
</reference>
<keyword evidence="9" id="KW-0411">Iron-sulfur</keyword>